<dbReference type="AlphaFoldDB" id="A0A2S9XX03"/>
<protein>
    <submittedName>
        <fullName evidence="8">(Dimethylallyl)adenosine tRNA methylthiotransferase MiaB</fullName>
        <ecNumber evidence="8">2.-.-.-</ecNumber>
    </submittedName>
</protein>
<keyword evidence="2" id="KW-0949">S-adenosyl-L-methionine</keyword>
<reference evidence="8 9" key="1">
    <citation type="submission" date="2018-03" db="EMBL/GenBank/DDBJ databases">
        <title>Draft Genome Sequences of the Obligatory Marine Myxobacteria Enhygromyxa salina SWB005.</title>
        <authorList>
            <person name="Poehlein A."/>
            <person name="Moghaddam J.A."/>
            <person name="Harms H."/>
            <person name="Alanjari M."/>
            <person name="Koenig G.M."/>
            <person name="Daniel R."/>
            <person name="Schaeberle T.F."/>
        </authorList>
    </citation>
    <scope>NUCLEOTIDE SEQUENCE [LARGE SCALE GENOMIC DNA]</scope>
    <source>
        <strain evidence="8 9">SWB005</strain>
    </source>
</reference>
<sequence>MAECLIVGFYDIDIVAHERRVRAMGATTAAYQDLDLSLVWRQGRPFRALDLINHLHPDGPHLHNADFLWPAVALLGTRLSQAGHAFDYVNLPHLERESFARKLAAEDLRVVALTTTLYTHPQPILELVAFVREHRPETTIVIGGPYIAGQAKALTPELFEEQLLYLGGDIYVISAEGEAALCEIVDALARGASLDPIHNLGIRRGQRVVFSERSVEYNNLSASRVDYQLFPPGAFGRFVTTRTAKSCPFSCAFCGFPERAGRYTVLSVDEVAAELDAIAELGGVDTLTIIDDTFNVPKRRFKDILRLMIARDYGFRWNSFYRCDHGDDETLELMAAAGCEGVILGVESGSDRILEIMNKSARRKHYLRAIPRLEALGVACYASLIVGFPGETSESVSETIDLIETARPSYFRAQLWYCDPITPIYRDRERHGLCGEGFAWTHDTMDVTEACAWIEHMFLAVEGSTWQQQAGFEFWSTFYLQRHGMSPARVHAFLRSYNAAVKDRLLRPEAGRELSPARLAELRRASARVPSPAAAPAKPSAPRLSGADYRAAEGYWLEVLAEFSDRARPIELLSRERGPRAPIVRALALDDRDPLSLVAALGLAAARAARRGHALVLINDEPDAELLPVKVDADPELQWPQRLERVRAERARARTHRAYGLPLLRRPTRLARVAAEPALPDAALLDGPRGFVATLREHPELERELPIILTRTAAGQFELRARVGAATCASLVATLRERVGSSRELAPTSNEPEFHFDP</sequence>
<feature type="domain" description="Radical SAM core" evidence="7">
    <location>
        <begin position="231"/>
        <end position="455"/>
    </location>
</feature>
<accession>A0A2S9XX03</accession>
<feature type="domain" description="B12-binding" evidence="6">
    <location>
        <begin position="48"/>
        <end position="195"/>
    </location>
</feature>
<name>A0A2S9XX03_9BACT</name>
<evidence type="ECO:0000256" key="2">
    <source>
        <dbReference type="ARBA" id="ARBA00022691"/>
    </source>
</evidence>
<dbReference type="InterPro" id="IPR006158">
    <property type="entry name" value="Cobalamin-bd"/>
</dbReference>
<evidence type="ECO:0000256" key="1">
    <source>
        <dbReference type="ARBA" id="ARBA00001966"/>
    </source>
</evidence>
<evidence type="ECO:0000259" key="7">
    <source>
        <dbReference type="PROSITE" id="PS51918"/>
    </source>
</evidence>
<keyword evidence="9" id="KW-1185">Reference proteome</keyword>
<evidence type="ECO:0000256" key="5">
    <source>
        <dbReference type="ARBA" id="ARBA00023014"/>
    </source>
</evidence>
<dbReference type="PROSITE" id="PS51918">
    <property type="entry name" value="RADICAL_SAM"/>
    <property type="match status" value="1"/>
</dbReference>
<evidence type="ECO:0000313" key="9">
    <source>
        <dbReference type="Proteomes" id="UP000237968"/>
    </source>
</evidence>
<dbReference type="PANTHER" id="PTHR43409">
    <property type="entry name" value="ANAEROBIC MAGNESIUM-PROTOPORPHYRIN IX MONOMETHYL ESTER CYCLASE-RELATED"/>
    <property type="match status" value="1"/>
</dbReference>
<dbReference type="InterPro" id="IPR034466">
    <property type="entry name" value="Methyltransferase_Class_B"/>
</dbReference>
<gene>
    <name evidence="8" type="primary">miaB_1</name>
    <name evidence="8" type="ORF">ENSA5_34630</name>
</gene>
<dbReference type="SUPFAM" id="SSF52242">
    <property type="entry name" value="Cobalamin (vitamin B12)-binding domain"/>
    <property type="match status" value="1"/>
</dbReference>
<keyword evidence="3" id="KW-0479">Metal-binding</keyword>
<dbReference type="Proteomes" id="UP000237968">
    <property type="component" value="Unassembled WGS sequence"/>
</dbReference>
<dbReference type="OrthoDB" id="9804952at2"/>
<dbReference type="GO" id="GO:0031419">
    <property type="term" value="F:cobalamin binding"/>
    <property type="evidence" value="ECO:0007669"/>
    <property type="project" value="InterPro"/>
</dbReference>
<evidence type="ECO:0000256" key="4">
    <source>
        <dbReference type="ARBA" id="ARBA00023004"/>
    </source>
</evidence>
<dbReference type="InterPro" id="IPR058240">
    <property type="entry name" value="rSAM_sf"/>
</dbReference>
<dbReference type="CDD" id="cd01335">
    <property type="entry name" value="Radical_SAM"/>
    <property type="match status" value="1"/>
</dbReference>
<organism evidence="8 9">
    <name type="scientific">Enhygromyxa salina</name>
    <dbReference type="NCBI Taxonomy" id="215803"/>
    <lineage>
        <taxon>Bacteria</taxon>
        <taxon>Pseudomonadati</taxon>
        <taxon>Myxococcota</taxon>
        <taxon>Polyangia</taxon>
        <taxon>Nannocystales</taxon>
        <taxon>Nannocystaceae</taxon>
        <taxon>Enhygromyxa</taxon>
    </lineage>
</organism>
<keyword evidence="4" id="KW-0408">Iron</keyword>
<evidence type="ECO:0000256" key="3">
    <source>
        <dbReference type="ARBA" id="ARBA00022723"/>
    </source>
</evidence>
<comment type="caution">
    <text evidence="8">The sequence shown here is derived from an EMBL/GenBank/DDBJ whole genome shotgun (WGS) entry which is preliminary data.</text>
</comment>
<dbReference type="SUPFAM" id="SSF102114">
    <property type="entry name" value="Radical SAM enzymes"/>
    <property type="match status" value="1"/>
</dbReference>
<dbReference type="NCBIfam" id="TIGR04479">
    <property type="entry name" value="bcpD_PhpK_rSAM"/>
    <property type="match status" value="1"/>
</dbReference>
<dbReference type="Gene3D" id="3.80.30.20">
    <property type="entry name" value="tm_1862 like domain"/>
    <property type="match status" value="1"/>
</dbReference>
<dbReference type="Pfam" id="PF04055">
    <property type="entry name" value="Radical_SAM"/>
    <property type="match status" value="1"/>
</dbReference>
<dbReference type="InterPro" id="IPR036724">
    <property type="entry name" value="Cobalamin-bd_sf"/>
</dbReference>
<proteinExistence type="predicted"/>
<keyword evidence="8" id="KW-0808">Transferase</keyword>
<dbReference type="GO" id="GO:0016740">
    <property type="term" value="F:transferase activity"/>
    <property type="evidence" value="ECO:0007669"/>
    <property type="project" value="UniProtKB-KW"/>
</dbReference>
<evidence type="ECO:0000313" key="8">
    <source>
        <dbReference type="EMBL" id="PRP97399.1"/>
    </source>
</evidence>
<dbReference type="PROSITE" id="PS51332">
    <property type="entry name" value="B12_BINDING"/>
    <property type="match status" value="1"/>
</dbReference>
<dbReference type="SMART" id="SM00729">
    <property type="entry name" value="Elp3"/>
    <property type="match status" value="1"/>
</dbReference>
<dbReference type="RefSeq" id="WP_106392812.1">
    <property type="nucleotide sequence ID" value="NZ_PVNK01000160.1"/>
</dbReference>
<dbReference type="InterPro" id="IPR007197">
    <property type="entry name" value="rSAM"/>
</dbReference>
<dbReference type="InterPro" id="IPR031003">
    <property type="entry name" value="BcpD_PhpK_rSAM"/>
</dbReference>
<dbReference type="GO" id="GO:0051539">
    <property type="term" value="F:4 iron, 4 sulfur cluster binding"/>
    <property type="evidence" value="ECO:0007669"/>
    <property type="project" value="UniProtKB-KW"/>
</dbReference>
<dbReference type="GO" id="GO:0046872">
    <property type="term" value="F:metal ion binding"/>
    <property type="evidence" value="ECO:0007669"/>
    <property type="project" value="UniProtKB-KW"/>
</dbReference>
<dbReference type="InterPro" id="IPR006638">
    <property type="entry name" value="Elp3/MiaA/NifB-like_rSAM"/>
</dbReference>
<dbReference type="EC" id="2.-.-.-" evidence="8"/>
<dbReference type="InterPro" id="IPR051198">
    <property type="entry name" value="BchE-like"/>
</dbReference>
<dbReference type="SFLD" id="SFLDG01082">
    <property type="entry name" value="B12-binding_domain_containing"/>
    <property type="match status" value="1"/>
</dbReference>
<dbReference type="EMBL" id="PVNK01000160">
    <property type="protein sequence ID" value="PRP97399.1"/>
    <property type="molecule type" value="Genomic_DNA"/>
</dbReference>
<evidence type="ECO:0000259" key="6">
    <source>
        <dbReference type="PROSITE" id="PS51332"/>
    </source>
</evidence>
<keyword evidence="5" id="KW-0411">Iron-sulfur</keyword>
<comment type="cofactor">
    <cofactor evidence="1">
        <name>[4Fe-4S] cluster</name>
        <dbReference type="ChEBI" id="CHEBI:49883"/>
    </cofactor>
</comment>
<dbReference type="InterPro" id="IPR023404">
    <property type="entry name" value="rSAM_horseshoe"/>
</dbReference>
<dbReference type="SFLD" id="SFLDS00029">
    <property type="entry name" value="Radical_SAM"/>
    <property type="match status" value="1"/>
</dbReference>
<dbReference type="SFLD" id="SFLDG01123">
    <property type="entry name" value="methyltransferase_(Class_B)"/>
    <property type="match status" value="1"/>
</dbReference>